<comment type="pathway">
    <text evidence="1">Cofactor biosynthesis; adenosylcobalamin biosynthesis.</text>
</comment>
<dbReference type="EC" id="2.1.1.131" evidence="7"/>
<evidence type="ECO:0000259" key="6">
    <source>
        <dbReference type="Pfam" id="PF00590"/>
    </source>
</evidence>
<dbReference type="Pfam" id="PF00590">
    <property type="entry name" value="TP_methylase"/>
    <property type="match status" value="1"/>
</dbReference>
<dbReference type="Gene3D" id="3.40.1010.10">
    <property type="entry name" value="Cobalt-precorrin-4 Transmethylase, Domain 1"/>
    <property type="match status" value="1"/>
</dbReference>
<evidence type="ECO:0000313" key="7">
    <source>
        <dbReference type="EMBL" id="AEA34548.1"/>
    </source>
</evidence>
<keyword evidence="5" id="KW-0949">S-adenosyl-L-methionine</keyword>
<accession>F2LU85</accession>
<dbReference type="Gene3D" id="3.30.950.10">
    <property type="entry name" value="Methyltransferase, Cobalt-precorrin-4 Transmethylase, Domain 2"/>
    <property type="match status" value="1"/>
</dbReference>
<dbReference type="RefSeq" id="WP_013682574.1">
    <property type="nucleotide sequence ID" value="NC_015318.1"/>
</dbReference>
<dbReference type="PANTHER" id="PTHR47036:SF1">
    <property type="entry name" value="COBALT-FACTOR III C(17)-METHYLTRANSFERASE-RELATED"/>
    <property type="match status" value="1"/>
</dbReference>
<dbReference type="InterPro" id="IPR051810">
    <property type="entry name" value="Precorrin_MeTrfase"/>
</dbReference>
<keyword evidence="2" id="KW-0169">Cobalamin biosynthesis</keyword>
<feature type="domain" description="Tetrapyrrole methylase" evidence="6">
    <location>
        <begin position="4"/>
        <end position="205"/>
    </location>
</feature>
<evidence type="ECO:0000256" key="5">
    <source>
        <dbReference type="ARBA" id="ARBA00022691"/>
    </source>
</evidence>
<protein>
    <submittedName>
        <fullName evidence="7">Precorrin-3B C17-methyltransferase</fullName>
        <ecNumber evidence="7">2.1.1.131</ecNumber>
    </submittedName>
</protein>
<dbReference type="InterPro" id="IPR035996">
    <property type="entry name" value="4pyrrol_Methylase_sf"/>
</dbReference>
<keyword evidence="8" id="KW-1185">Reference proteome</keyword>
<evidence type="ECO:0000256" key="1">
    <source>
        <dbReference type="ARBA" id="ARBA00004953"/>
    </source>
</evidence>
<dbReference type="UniPathway" id="UPA00148"/>
<dbReference type="GO" id="GO:0030789">
    <property type="term" value="F:precorrin-3B C17-methyltransferase activity"/>
    <property type="evidence" value="ECO:0007669"/>
    <property type="project" value="UniProtKB-EC"/>
</dbReference>
<dbReference type="CDD" id="cd11646">
    <property type="entry name" value="Precorrin_3B_C17_MT"/>
    <property type="match status" value="1"/>
</dbReference>
<dbReference type="GO" id="GO:0009236">
    <property type="term" value="P:cobalamin biosynthetic process"/>
    <property type="evidence" value="ECO:0007669"/>
    <property type="project" value="UniProtKB-UniPathway"/>
</dbReference>
<dbReference type="KEGG" id="hmr:Hipma_1595"/>
<evidence type="ECO:0000313" key="8">
    <source>
        <dbReference type="Proteomes" id="UP000008139"/>
    </source>
</evidence>
<dbReference type="PANTHER" id="PTHR47036">
    <property type="entry name" value="COBALT-FACTOR III C(17)-METHYLTRANSFERASE-RELATED"/>
    <property type="match status" value="1"/>
</dbReference>
<gene>
    <name evidence="7" type="ordered locus">Hipma_1595</name>
</gene>
<dbReference type="InterPro" id="IPR014777">
    <property type="entry name" value="4pyrrole_Mease_sub1"/>
</dbReference>
<organism evidence="7 8">
    <name type="scientific">Hippea maritima (strain ATCC 700847 / DSM 10411 / MH2)</name>
    <dbReference type="NCBI Taxonomy" id="760142"/>
    <lineage>
        <taxon>Bacteria</taxon>
        <taxon>Pseudomonadati</taxon>
        <taxon>Campylobacterota</taxon>
        <taxon>Desulfurellia</taxon>
        <taxon>Desulfurellales</taxon>
        <taxon>Hippeaceae</taxon>
        <taxon>Hippea</taxon>
    </lineage>
</organism>
<sequence length="241" mass="26553">MAYKLFVVGIGPGDLELLTIKAKRAIEESYAICGYSTYIQQIEGLIKDKTVFSNGMGGEIERVKKAIAFAETGNTTSIISGGDSSLYGMASVVIQLAPDWIDIEIIPGITAALAVSARIGAPISDDLAIISMSDLLTPWEVIQKRIEAVNVGDFVCAIYNPKSRKRDWQLKYALDSFFKQRGDLWCASVKNCCKEKELIKIDRISNFDYNFVDMATTVIVGNTKTQFKNGNLITPRGYKVV</sequence>
<keyword evidence="3 7" id="KW-0489">Methyltransferase</keyword>
<dbReference type="Proteomes" id="UP000008139">
    <property type="component" value="Chromosome"/>
</dbReference>
<dbReference type="AlphaFoldDB" id="F2LU85"/>
<evidence type="ECO:0000256" key="4">
    <source>
        <dbReference type="ARBA" id="ARBA00022679"/>
    </source>
</evidence>
<reference evidence="8" key="2">
    <citation type="submission" date="2011-03" db="EMBL/GenBank/DDBJ databases">
        <title>The complete genome of Hippea maritima DSM 10411.</title>
        <authorList>
            <consortium name="US DOE Joint Genome Institute (JGI-PGF)"/>
            <person name="Lucas S."/>
            <person name="Copeland A."/>
            <person name="Lapidus A."/>
            <person name="Bruce D."/>
            <person name="Goodwin L."/>
            <person name="Pitluck S."/>
            <person name="Peters L."/>
            <person name="Kyrpides N."/>
            <person name="Mavromatis K."/>
            <person name="Pagani I."/>
            <person name="Ivanova N."/>
            <person name="Mikhailova N."/>
            <person name="Lu M."/>
            <person name="Detter J.C."/>
            <person name="Tapia R."/>
            <person name="Han C."/>
            <person name="Land M."/>
            <person name="Hauser L."/>
            <person name="Markowitz V."/>
            <person name="Cheng J.-F."/>
            <person name="Hugenholtz P."/>
            <person name="Woyke T."/>
            <person name="Wu D."/>
            <person name="Spring S."/>
            <person name="Schroeder M."/>
            <person name="Brambilla E."/>
            <person name="Klenk H.-P."/>
            <person name="Eisen J.A."/>
        </authorList>
    </citation>
    <scope>NUCLEOTIDE SEQUENCE [LARGE SCALE GENOMIC DNA]</scope>
    <source>
        <strain evidence="8">ATCC 700847 / DSM 10411 / MH2</strain>
    </source>
</reference>
<dbReference type="STRING" id="760142.Hipma_1595"/>
<evidence type="ECO:0000256" key="3">
    <source>
        <dbReference type="ARBA" id="ARBA00022603"/>
    </source>
</evidence>
<dbReference type="InterPro" id="IPR006363">
    <property type="entry name" value="Cbl_synth_CobJ/CibH_dom"/>
</dbReference>
<dbReference type="eggNOG" id="COG1010">
    <property type="taxonomic scope" value="Bacteria"/>
</dbReference>
<evidence type="ECO:0000256" key="2">
    <source>
        <dbReference type="ARBA" id="ARBA00022573"/>
    </source>
</evidence>
<dbReference type="NCBIfam" id="TIGR01466">
    <property type="entry name" value="cobJ_cbiH"/>
    <property type="match status" value="1"/>
</dbReference>
<dbReference type="EMBL" id="CP002606">
    <property type="protein sequence ID" value="AEA34548.1"/>
    <property type="molecule type" value="Genomic_DNA"/>
</dbReference>
<dbReference type="OrthoDB" id="9772960at2"/>
<dbReference type="SUPFAM" id="SSF53790">
    <property type="entry name" value="Tetrapyrrole methylase"/>
    <property type="match status" value="1"/>
</dbReference>
<reference evidence="7 8" key="1">
    <citation type="journal article" date="2011" name="Stand. Genomic Sci.">
        <title>Complete genome sequence of the thermophilic sulfur-reducer Hippea maritima type strain (MH(2)).</title>
        <authorList>
            <person name="Huntemann M."/>
            <person name="Lu M."/>
            <person name="Nolan M."/>
            <person name="Lapidus A."/>
            <person name="Lucas S."/>
            <person name="Hammon N."/>
            <person name="Deshpande S."/>
            <person name="Cheng J.F."/>
            <person name="Tapia R."/>
            <person name="Han C."/>
            <person name="Goodwin L."/>
            <person name="Pitluck S."/>
            <person name="Liolios K."/>
            <person name="Pagani I."/>
            <person name="Ivanova N."/>
            <person name="Ovchinikova G."/>
            <person name="Pati A."/>
            <person name="Chen A."/>
            <person name="Palaniappan K."/>
            <person name="Land M."/>
            <person name="Hauser L."/>
            <person name="Jeffries C.D."/>
            <person name="Detter J.C."/>
            <person name="Brambilla E.M."/>
            <person name="Rohde M."/>
            <person name="Spring S."/>
            <person name="Goker M."/>
            <person name="Woyke T."/>
            <person name="Bristow J."/>
            <person name="Eisen J.A."/>
            <person name="Markowitz V."/>
            <person name="Hugenholtz P."/>
            <person name="Kyrpides N.C."/>
            <person name="Klenk H.P."/>
            <person name="Mavromatis K."/>
        </authorList>
    </citation>
    <scope>NUCLEOTIDE SEQUENCE [LARGE SCALE GENOMIC DNA]</scope>
    <source>
        <strain evidence="8">ATCC 700847 / DSM 10411 / MH2</strain>
    </source>
</reference>
<dbReference type="GO" id="GO:0032259">
    <property type="term" value="P:methylation"/>
    <property type="evidence" value="ECO:0007669"/>
    <property type="project" value="UniProtKB-KW"/>
</dbReference>
<proteinExistence type="predicted"/>
<dbReference type="InterPro" id="IPR014776">
    <property type="entry name" value="4pyrrole_Mease_sub2"/>
</dbReference>
<keyword evidence="4 7" id="KW-0808">Transferase</keyword>
<dbReference type="InParanoid" id="F2LU85"/>
<name>F2LU85_HIPMA</name>
<dbReference type="HOGENOM" id="CLU_047948_2_0_7"/>
<dbReference type="InterPro" id="IPR000878">
    <property type="entry name" value="4pyrrol_Mease"/>
</dbReference>